<name>A0A9Q8Z0T4_CURCL</name>
<evidence type="ECO:0000256" key="1">
    <source>
        <dbReference type="SAM" id="MobiDB-lite"/>
    </source>
</evidence>
<dbReference type="GO" id="GO:0006355">
    <property type="term" value="P:regulation of DNA-templated transcription"/>
    <property type="evidence" value="ECO:0007669"/>
    <property type="project" value="InterPro"/>
</dbReference>
<dbReference type="InterPro" id="IPR018554">
    <property type="entry name" value="FRQ"/>
</dbReference>
<dbReference type="EMBL" id="CP089274">
    <property type="protein sequence ID" value="USP73992.1"/>
    <property type="molecule type" value="Genomic_DNA"/>
</dbReference>
<evidence type="ECO:0000313" key="3">
    <source>
        <dbReference type="Proteomes" id="UP001056012"/>
    </source>
</evidence>
<accession>A0A9Q8Z0T4</accession>
<evidence type="ECO:0000313" key="2">
    <source>
        <dbReference type="EMBL" id="USP73992.1"/>
    </source>
</evidence>
<proteinExistence type="predicted"/>
<dbReference type="Proteomes" id="UP001056012">
    <property type="component" value="Chromosome 1"/>
</dbReference>
<dbReference type="Pfam" id="PF09421">
    <property type="entry name" value="FRQ"/>
    <property type="match status" value="1"/>
</dbReference>
<protein>
    <submittedName>
        <fullName evidence="2">Uncharacterized protein</fullName>
    </submittedName>
</protein>
<dbReference type="GO" id="GO:0005634">
    <property type="term" value="C:nucleus"/>
    <property type="evidence" value="ECO:0007669"/>
    <property type="project" value="InterPro"/>
</dbReference>
<sequence length="118" mass="13533">MQQEEAAQLAAMDDRRMREATGQCSKPEGNREARVISARADKESITVQNVLLEKFLTIPSFHEHVFEGPESPEQRPTRPQDLDLYQAEVPTKNLEYVRHLGFSLPDMISDRSPQDDHE</sequence>
<dbReference type="AlphaFoldDB" id="A0A9Q8Z0T4"/>
<feature type="region of interest" description="Disordered" evidence="1">
    <location>
        <begin position="1"/>
        <end position="33"/>
    </location>
</feature>
<keyword evidence="3" id="KW-1185">Reference proteome</keyword>
<dbReference type="VEuPathDB" id="FungiDB:yc1106_01266"/>
<gene>
    <name evidence="2" type="ORF">yc1106_01266</name>
</gene>
<organism evidence="2 3">
    <name type="scientific">Curvularia clavata</name>
    <dbReference type="NCBI Taxonomy" id="95742"/>
    <lineage>
        <taxon>Eukaryota</taxon>
        <taxon>Fungi</taxon>
        <taxon>Dikarya</taxon>
        <taxon>Ascomycota</taxon>
        <taxon>Pezizomycotina</taxon>
        <taxon>Dothideomycetes</taxon>
        <taxon>Pleosporomycetidae</taxon>
        <taxon>Pleosporales</taxon>
        <taxon>Pleosporineae</taxon>
        <taxon>Pleosporaceae</taxon>
        <taxon>Curvularia</taxon>
    </lineage>
</organism>
<dbReference type="GO" id="GO:0007623">
    <property type="term" value="P:circadian rhythm"/>
    <property type="evidence" value="ECO:0007669"/>
    <property type="project" value="InterPro"/>
</dbReference>
<reference evidence="2" key="1">
    <citation type="submission" date="2021-12" db="EMBL/GenBank/DDBJ databases">
        <title>Curvularia clavata genome.</title>
        <authorList>
            <person name="Cao Y."/>
        </authorList>
    </citation>
    <scope>NUCLEOTIDE SEQUENCE</scope>
    <source>
        <strain evidence="2">Yc1106</strain>
    </source>
</reference>
<dbReference type="OrthoDB" id="2536795at2759"/>
<feature type="compositionally biased region" description="Low complexity" evidence="1">
    <location>
        <begin position="1"/>
        <end position="11"/>
    </location>
</feature>
<dbReference type="GO" id="GO:0005737">
    <property type="term" value="C:cytoplasm"/>
    <property type="evidence" value="ECO:0007669"/>
    <property type="project" value="InterPro"/>
</dbReference>